<keyword evidence="8" id="KW-1185">Reference proteome</keyword>
<sequence>MITTRPRTGAVLLAAIALSLTGCDSSLDVPHLALTKSFTRALQDCMEYLQVPGYRYVEYASNNYPDDPETKCLLRCVGLNLRWWNDTTGIQSAVMERFFHPDEADAEFENRTAQCLEQDPANSTDLSDCCGLAYRSFRCYLQYYGNLIPCALFYPEDDSRYVQAAQDCIEYLQIPEKLLKSYAAGSFPDAPETRCLLRCFFLRTGVFHTETGFDVDRLYTRDYEHPDERYLSEETQAKLDKLRGALGDQCTEVYLAYRDVLGKLGRSYLEYDVLQAAARLALGVVVQQEPSTTTTACPEISEFNYKELNCQKCGQMFLAPTGRLSCPKCMKNSSSFSKYFF</sequence>
<evidence type="ECO:0000256" key="6">
    <source>
        <dbReference type="SAM" id="SignalP"/>
    </source>
</evidence>
<dbReference type="FunFam" id="1.10.238.20:FF:000003">
    <property type="entry name" value="AGAP010409-PA"/>
    <property type="match status" value="1"/>
</dbReference>
<dbReference type="GO" id="GO:0007608">
    <property type="term" value="P:sensory perception of smell"/>
    <property type="evidence" value="ECO:0007669"/>
    <property type="project" value="TreeGrafter"/>
</dbReference>
<protein>
    <submittedName>
        <fullName evidence="7">Uncharacterized protein</fullName>
    </submittedName>
</protein>
<evidence type="ECO:0000256" key="4">
    <source>
        <dbReference type="ARBA" id="ARBA00022729"/>
    </source>
</evidence>
<evidence type="ECO:0000313" key="8">
    <source>
        <dbReference type="Proteomes" id="UP000075883"/>
    </source>
</evidence>
<evidence type="ECO:0000313" key="7">
    <source>
        <dbReference type="EnsemblMetazoa" id="ACUA011785-PA"/>
    </source>
</evidence>
<dbReference type="PANTHER" id="PTHR11857:SF46">
    <property type="entry name" value="GENERAL ODORANT-BINDING PROTEIN 99A-RELATED"/>
    <property type="match status" value="1"/>
</dbReference>
<feature type="signal peptide" evidence="6">
    <location>
        <begin position="1"/>
        <end position="25"/>
    </location>
</feature>
<reference evidence="8" key="1">
    <citation type="submission" date="2013-09" db="EMBL/GenBank/DDBJ databases">
        <title>The Genome Sequence of Anopheles culicifacies species A.</title>
        <authorList>
            <consortium name="The Broad Institute Genomics Platform"/>
            <person name="Neafsey D.E."/>
            <person name="Besansky N."/>
            <person name="Howell P."/>
            <person name="Walton C."/>
            <person name="Young S.K."/>
            <person name="Zeng Q."/>
            <person name="Gargeya S."/>
            <person name="Fitzgerald M."/>
            <person name="Haas B."/>
            <person name="Abouelleil A."/>
            <person name="Allen A.W."/>
            <person name="Alvarado L."/>
            <person name="Arachchi H.M."/>
            <person name="Berlin A.M."/>
            <person name="Chapman S.B."/>
            <person name="Gainer-Dewar J."/>
            <person name="Goldberg J."/>
            <person name="Griggs A."/>
            <person name="Gujja S."/>
            <person name="Hansen M."/>
            <person name="Howarth C."/>
            <person name="Imamovic A."/>
            <person name="Ireland A."/>
            <person name="Larimer J."/>
            <person name="McCowan C."/>
            <person name="Murphy C."/>
            <person name="Pearson M."/>
            <person name="Poon T.W."/>
            <person name="Priest M."/>
            <person name="Roberts A."/>
            <person name="Saif S."/>
            <person name="Shea T."/>
            <person name="Sisk P."/>
            <person name="Sykes S."/>
            <person name="Wortman J."/>
            <person name="Nusbaum C."/>
            <person name="Birren B."/>
        </authorList>
    </citation>
    <scope>NUCLEOTIDE SEQUENCE [LARGE SCALE GENOMIC DNA]</scope>
    <source>
        <strain evidence="8">A-37</strain>
    </source>
</reference>
<dbReference type="GO" id="GO:0005549">
    <property type="term" value="F:odorant binding"/>
    <property type="evidence" value="ECO:0007669"/>
    <property type="project" value="InterPro"/>
</dbReference>
<evidence type="ECO:0000256" key="1">
    <source>
        <dbReference type="ARBA" id="ARBA00004613"/>
    </source>
</evidence>
<dbReference type="STRING" id="139723.A0A182M827"/>
<dbReference type="AlphaFoldDB" id="A0A182M827"/>
<dbReference type="PANTHER" id="PTHR11857">
    <property type="entry name" value="ODORANT BINDING PROTEIN-RELATED"/>
    <property type="match status" value="1"/>
</dbReference>
<evidence type="ECO:0000256" key="5">
    <source>
        <dbReference type="ARBA" id="ARBA00023157"/>
    </source>
</evidence>
<evidence type="ECO:0000256" key="2">
    <source>
        <dbReference type="ARBA" id="ARBA00008098"/>
    </source>
</evidence>
<dbReference type="EnsemblMetazoa" id="ACUA011785-RA">
    <property type="protein sequence ID" value="ACUA011785-PA"/>
    <property type="gene ID" value="ACUA011785"/>
</dbReference>
<dbReference type="FunFam" id="1.10.238.20:FF:000002">
    <property type="entry name" value="AGAP000641-PA"/>
    <property type="match status" value="1"/>
</dbReference>
<dbReference type="InterPro" id="IPR006170">
    <property type="entry name" value="PBP/GOBP"/>
</dbReference>
<name>A0A182M827_9DIPT</name>
<dbReference type="CDD" id="cd23992">
    <property type="entry name" value="PBP_GOBP"/>
    <property type="match status" value="2"/>
</dbReference>
<dbReference type="EMBL" id="AXCM01001764">
    <property type="status" value="NOT_ANNOTATED_CDS"/>
    <property type="molecule type" value="Genomic_DNA"/>
</dbReference>
<comment type="subcellular location">
    <subcellularLocation>
        <location evidence="1">Secreted</location>
    </subcellularLocation>
</comment>
<keyword evidence="3" id="KW-0964">Secreted</keyword>
<organism evidence="7 8">
    <name type="scientific">Anopheles culicifacies</name>
    <dbReference type="NCBI Taxonomy" id="139723"/>
    <lineage>
        <taxon>Eukaryota</taxon>
        <taxon>Metazoa</taxon>
        <taxon>Ecdysozoa</taxon>
        <taxon>Arthropoda</taxon>
        <taxon>Hexapoda</taxon>
        <taxon>Insecta</taxon>
        <taxon>Pterygota</taxon>
        <taxon>Neoptera</taxon>
        <taxon>Endopterygota</taxon>
        <taxon>Diptera</taxon>
        <taxon>Nematocera</taxon>
        <taxon>Culicoidea</taxon>
        <taxon>Culicidae</taxon>
        <taxon>Anophelinae</taxon>
        <taxon>Anopheles</taxon>
        <taxon>culicifacies species complex</taxon>
    </lineage>
</organism>
<dbReference type="PROSITE" id="PS51257">
    <property type="entry name" value="PROKAR_LIPOPROTEIN"/>
    <property type="match status" value="1"/>
</dbReference>
<feature type="chain" id="PRO_5008127982" evidence="6">
    <location>
        <begin position="26"/>
        <end position="341"/>
    </location>
</feature>
<dbReference type="SUPFAM" id="SSF47565">
    <property type="entry name" value="Insect pheromone/odorant-binding proteins"/>
    <property type="match status" value="2"/>
</dbReference>
<dbReference type="SMART" id="SM00708">
    <property type="entry name" value="PhBP"/>
    <property type="match status" value="2"/>
</dbReference>
<dbReference type="InterPro" id="IPR036728">
    <property type="entry name" value="PBP_GOBP_sf"/>
</dbReference>
<dbReference type="Proteomes" id="UP000075883">
    <property type="component" value="Unassembled WGS sequence"/>
</dbReference>
<accession>A0A182M827</accession>
<dbReference type="VEuPathDB" id="VectorBase:ACUA011785"/>
<keyword evidence="4 6" id="KW-0732">Signal</keyword>
<keyword evidence="5" id="KW-1015">Disulfide bond</keyword>
<reference evidence="7" key="2">
    <citation type="submission" date="2020-05" db="UniProtKB">
        <authorList>
            <consortium name="EnsemblMetazoa"/>
        </authorList>
    </citation>
    <scope>IDENTIFICATION</scope>
    <source>
        <strain evidence="7">A-37</strain>
    </source>
</reference>
<evidence type="ECO:0000256" key="3">
    <source>
        <dbReference type="ARBA" id="ARBA00022525"/>
    </source>
</evidence>
<proteinExistence type="inferred from homology"/>
<comment type="similarity">
    <text evidence="2">Belongs to the PBP/GOBP family.</text>
</comment>
<dbReference type="Pfam" id="PF01395">
    <property type="entry name" value="PBP_GOBP"/>
    <property type="match status" value="2"/>
</dbReference>
<dbReference type="Gene3D" id="1.10.238.20">
    <property type="entry name" value="Pheromone/general odorant binding protein domain"/>
    <property type="match status" value="2"/>
</dbReference>
<dbReference type="GO" id="GO:0005615">
    <property type="term" value="C:extracellular space"/>
    <property type="evidence" value="ECO:0007669"/>
    <property type="project" value="TreeGrafter"/>
</dbReference>